<dbReference type="InterPro" id="IPR005484">
    <property type="entry name" value="Ribosomal_uL18_bac/plant/anim"/>
</dbReference>
<dbReference type="GO" id="GO:0008097">
    <property type="term" value="F:5S rRNA binding"/>
    <property type="evidence" value="ECO:0007669"/>
    <property type="project" value="TreeGrafter"/>
</dbReference>
<dbReference type="PATRIC" id="fig|1619001.3.peg.214"/>
<gene>
    <name evidence="7" type="primary">rplR</name>
    <name evidence="8" type="ORF">UX45_C0003G0027</name>
</gene>
<dbReference type="Proteomes" id="UP000034705">
    <property type="component" value="Unassembled WGS sequence"/>
</dbReference>
<evidence type="ECO:0000256" key="3">
    <source>
        <dbReference type="ARBA" id="ARBA00022884"/>
    </source>
</evidence>
<organism evidence="8 9">
    <name type="scientific">Candidatus Uhrbacteria bacterium GW2011_GWF2_46_218</name>
    <dbReference type="NCBI Taxonomy" id="1619001"/>
    <lineage>
        <taxon>Bacteria</taxon>
        <taxon>Candidatus Uhriibacteriota</taxon>
    </lineage>
</organism>
<dbReference type="GO" id="GO:1990904">
    <property type="term" value="C:ribonucleoprotein complex"/>
    <property type="evidence" value="ECO:0007669"/>
    <property type="project" value="UniProtKB-KW"/>
</dbReference>
<reference evidence="8 9" key="1">
    <citation type="journal article" date="2015" name="Nature">
        <title>rRNA introns, odd ribosomes, and small enigmatic genomes across a large radiation of phyla.</title>
        <authorList>
            <person name="Brown C.T."/>
            <person name="Hug L.A."/>
            <person name="Thomas B.C."/>
            <person name="Sharon I."/>
            <person name="Castelle C.J."/>
            <person name="Singh A."/>
            <person name="Wilkins M.J."/>
            <person name="Williams K.H."/>
            <person name="Banfield J.F."/>
        </authorList>
    </citation>
    <scope>NUCLEOTIDE SEQUENCE [LARGE SCALE GENOMIC DNA]</scope>
</reference>
<evidence type="ECO:0000313" key="8">
    <source>
        <dbReference type="EMBL" id="KKU34136.1"/>
    </source>
</evidence>
<dbReference type="FunFam" id="3.30.420.100:FF:000001">
    <property type="entry name" value="50S ribosomal protein L18"/>
    <property type="match status" value="1"/>
</dbReference>
<keyword evidence="2 7" id="KW-0699">rRNA-binding</keyword>
<comment type="subunit">
    <text evidence="7">Part of the 50S ribosomal subunit; part of the 5S rRNA/L5/L18/L25 subcomplex. Contacts the 5S and 23S rRNAs.</text>
</comment>
<dbReference type="Pfam" id="PF00861">
    <property type="entry name" value="Ribosomal_L18p"/>
    <property type="match status" value="1"/>
</dbReference>
<dbReference type="NCBIfam" id="TIGR00060">
    <property type="entry name" value="L18_bact"/>
    <property type="match status" value="1"/>
</dbReference>
<evidence type="ECO:0000256" key="7">
    <source>
        <dbReference type="HAMAP-Rule" id="MF_01337"/>
    </source>
</evidence>
<dbReference type="HAMAP" id="MF_01337_B">
    <property type="entry name" value="Ribosomal_uL18_B"/>
    <property type="match status" value="1"/>
</dbReference>
<dbReference type="GO" id="GO:0005840">
    <property type="term" value="C:ribosome"/>
    <property type="evidence" value="ECO:0007669"/>
    <property type="project" value="UniProtKB-KW"/>
</dbReference>
<evidence type="ECO:0000256" key="2">
    <source>
        <dbReference type="ARBA" id="ARBA00022730"/>
    </source>
</evidence>
<dbReference type="GO" id="GO:0006412">
    <property type="term" value="P:translation"/>
    <property type="evidence" value="ECO:0007669"/>
    <property type="project" value="UniProtKB-UniRule"/>
</dbReference>
<name>A0A0G1PN23_9BACT</name>
<dbReference type="GO" id="GO:0005737">
    <property type="term" value="C:cytoplasm"/>
    <property type="evidence" value="ECO:0007669"/>
    <property type="project" value="UniProtKB-ARBA"/>
</dbReference>
<evidence type="ECO:0000256" key="1">
    <source>
        <dbReference type="ARBA" id="ARBA00007116"/>
    </source>
</evidence>
<dbReference type="SUPFAM" id="SSF53137">
    <property type="entry name" value="Translational machinery components"/>
    <property type="match status" value="1"/>
</dbReference>
<dbReference type="Gene3D" id="3.30.420.100">
    <property type="match status" value="1"/>
</dbReference>
<dbReference type="InterPro" id="IPR057268">
    <property type="entry name" value="Ribosomal_L18"/>
</dbReference>
<dbReference type="EMBL" id="LCMG01000003">
    <property type="protein sequence ID" value="KKU34136.1"/>
    <property type="molecule type" value="Genomic_DNA"/>
</dbReference>
<dbReference type="GO" id="GO:0003735">
    <property type="term" value="F:structural constituent of ribosome"/>
    <property type="evidence" value="ECO:0007669"/>
    <property type="project" value="InterPro"/>
</dbReference>
<dbReference type="PANTHER" id="PTHR12899">
    <property type="entry name" value="39S RIBOSOMAL PROTEIN L18, MITOCHONDRIAL"/>
    <property type="match status" value="1"/>
</dbReference>
<comment type="similarity">
    <text evidence="1 7">Belongs to the universal ribosomal protein uL18 family.</text>
</comment>
<comment type="caution">
    <text evidence="8">The sequence shown here is derived from an EMBL/GenBank/DDBJ whole genome shotgun (WGS) entry which is preliminary data.</text>
</comment>
<dbReference type="PANTHER" id="PTHR12899:SF3">
    <property type="entry name" value="LARGE RIBOSOMAL SUBUNIT PROTEIN UL18M"/>
    <property type="match status" value="1"/>
</dbReference>
<keyword evidence="4 7" id="KW-0689">Ribosomal protein</keyword>
<dbReference type="InterPro" id="IPR004389">
    <property type="entry name" value="Ribosomal_uL18_bac-type"/>
</dbReference>
<proteinExistence type="inferred from homology"/>
<keyword evidence="5 7" id="KW-0687">Ribonucleoprotein</keyword>
<keyword evidence="3 7" id="KW-0694">RNA-binding</keyword>
<evidence type="ECO:0000256" key="5">
    <source>
        <dbReference type="ARBA" id="ARBA00023274"/>
    </source>
</evidence>
<accession>A0A0G1PN23</accession>
<evidence type="ECO:0000256" key="4">
    <source>
        <dbReference type="ARBA" id="ARBA00022980"/>
    </source>
</evidence>
<sequence length="120" mass="13533">MAYTTKQKKLHQTIRARRVRARVKGTTERPRLTVKRSLKHIYVQVIDDTLRKTIVSASDKDFSQIKGKLPTEIAREVGKIIAERAKSFGIQSVVFDRGPYLYHGRVAAIAEGAREAGLTI</sequence>
<protein>
    <recommendedName>
        <fullName evidence="6 7">Large ribosomal subunit protein uL18</fullName>
    </recommendedName>
</protein>
<dbReference type="AlphaFoldDB" id="A0A0G1PN23"/>
<comment type="function">
    <text evidence="7">This is one of the proteins that bind and probably mediate the attachment of the 5S RNA into the large ribosomal subunit, where it forms part of the central protuberance.</text>
</comment>
<evidence type="ECO:0000256" key="6">
    <source>
        <dbReference type="ARBA" id="ARBA00035197"/>
    </source>
</evidence>
<evidence type="ECO:0000313" key="9">
    <source>
        <dbReference type="Proteomes" id="UP000034705"/>
    </source>
</evidence>
<dbReference type="CDD" id="cd00432">
    <property type="entry name" value="Ribosomal_L18_L5e"/>
    <property type="match status" value="1"/>
</dbReference>